<evidence type="ECO:0000256" key="2">
    <source>
        <dbReference type="ARBA" id="ARBA00022679"/>
    </source>
</evidence>
<gene>
    <name evidence="11" type="ORF">KLA_08346</name>
</gene>
<dbReference type="InterPro" id="IPR006206">
    <property type="entry name" value="Mevalonate/galactokinase"/>
</dbReference>
<keyword evidence="12" id="KW-1185">Reference proteome</keyword>
<accession>A0ABN0RPI1</accession>
<dbReference type="SUPFAM" id="SSF54211">
    <property type="entry name" value="Ribosomal protein S5 domain 2-like"/>
    <property type="match status" value="1"/>
</dbReference>
<evidence type="ECO:0000256" key="1">
    <source>
        <dbReference type="ARBA" id="ARBA00006566"/>
    </source>
</evidence>
<evidence type="ECO:0000259" key="10">
    <source>
        <dbReference type="Pfam" id="PF10509"/>
    </source>
</evidence>
<feature type="domain" description="GHMP kinase N-terminal" evidence="8">
    <location>
        <begin position="100"/>
        <end position="187"/>
    </location>
</feature>
<organism evidence="11 12">
    <name type="scientific">Cellulophaga geojensis KL-A</name>
    <dbReference type="NCBI Taxonomy" id="1328323"/>
    <lineage>
        <taxon>Bacteria</taxon>
        <taxon>Pseudomonadati</taxon>
        <taxon>Bacteroidota</taxon>
        <taxon>Flavobacteriia</taxon>
        <taxon>Flavobacteriales</taxon>
        <taxon>Flavobacteriaceae</taxon>
        <taxon>Cellulophaga</taxon>
    </lineage>
</organism>
<keyword evidence="2" id="KW-0808">Transferase</keyword>
<reference evidence="11 12" key="1">
    <citation type="journal article" date="2014" name="Genome Announc.">
        <title>Draft Genome Sequence of the Carrageenan-Degrading Bacterium Cellulophaga sp. Strain KL-A, Isolated from Decaying Marine Algae.</title>
        <authorList>
            <person name="Shan D."/>
            <person name="Ying J."/>
            <person name="Li X."/>
            <person name="Gao Z."/>
            <person name="Wei G."/>
            <person name="Shao Z."/>
        </authorList>
    </citation>
    <scope>NUCLEOTIDE SEQUENCE [LARGE SCALE GENOMIC DNA]</scope>
    <source>
        <strain evidence="11 12">KL-A</strain>
    </source>
</reference>
<dbReference type="Proteomes" id="UP000019275">
    <property type="component" value="Unassembled WGS sequence"/>
</dbReference>
<evidence type="ECO:0000313" key="12">
    <source>
        <dbReference type="Proteomes" id="UP000019275"/>
    </source>
</evidence>
<dbReference type="PIRSF" id="PIRSF000530">
    <property type="entry name" value="Galactokinase"/>
    <property type="match status" value="1"/>
</dbReference>
<dbReference type="EC" id="2.7.1.6" evidence="7"/>
<dbReference type="PROSITE" id="PS00106">
    <property type="entry name" value="GALACTOKINASE"/>
    <property type="match status" value="1"/>
</dbReference>
<keyword evidence="5" id="KW-0067">ATP-binding</keyword>
<dbReference type="InterPro" id="IPR006203">
    <property type="entry name" value="GHMP_knse_ATP-bd_CS"/>
</dbReference>
<name>A0ABN0RPI1_9FLAO</name>
<keyword evidence="3" id="KW-0547">Nucleotide-binding</keyword>
<evidence type="ECO:0000256" key="5">
    <source>
        <dbReference type="ARBA" id="ARBA00022840"/>
    </source>
</evidence>
<dbReference type="Pfam" id="PF08544">
    <property type="entry name" value="GHMP_kinases_C"/>
    <property type="match status" value="1"/>
</dbReference>
<evidence type="ECO:0000313" key="11">
    <source>
        <dbReference type="EMBL" id="EWH13795.1"/>
    </source>
</evidence>
<dbReference type="Gene3D" id="3.30.70.890">
    <property type="entry name" value="GHMP kinase, C-terminal domain"/>
    <property type="match status" value="1"/>
</dbReference>
<protein>
    <recommendedName>
        <fullName evidence="7">Galactokinase</fullName>
        <ecNumber evidence="7">2.7.1.6</ecNumber>
    </recommendedName>
</protein>
<dbReference type="PRINTS" id="PR00473">
    <property type="entry name" value="GALCTOKINASE"/>
</dbReference>
<sequence>MLETHYNMNKKLLKEVKNSFKHTFKTKPLMVFSPGRINLIGEHTDYNDGFVFPAAINKGIALAIQKTKKNVSTVYALNKEETYEFSLQSVAPLQNGGWRNYILGVVSEIQKRGIELSNFNIVFAGNIPGGAGLSSSAALENSVVYGLNKLFKLGISKEEMILISQKAEHNYAGVKCGIMDQYASMFGVKNSALLLDCRTVKSKLYKLNFNDYKLLLINTNVKHDLSESAYNDRREVCEKVSKKLNVKALRDATIQDLNTIKADITEEDYQKALYIIEENQRVTSFSKAIKADDIQELGALLYQSHNGLSTQFKVSCKELDFLVDKTKNNSNILGARMMGGGFGGCTINLILKSEIKSFKKEIAKAFKKEFGTNCSIYNVKLSNGTQKIK</sequence>
<dbReference type="PRINTS" id="PR00959">
    <property type="entry name" value="MEVGALKINASE"/>
</dbReference>
<proteinExistence type="inferred from homology"/>
<comment type="caution">
    <text evidence="11">The sequence shown here is derived from an EMBL/GenBank/DDBJ whole genome shotgun (WGS) entry which is preliminary data.</text>
</comment>
<dbReference type="PANTHER" id="PTHR10457:SF7">
    <property type="entry name" value="GALACTOKINASE-RELATED"/>
    <property type="match status" value="1"/>
</dbReference>
<evidence type="ECO:0000259" key="9">
    <source>
        <dbReference type="Pfam" id="PF08544"/>
    </source>
</evidence>
<dbReference type="InterPro" id="IPR014721">
    <property type="entry name" value="Ribsml_uS5_D2-typ_fold_subgr"/>
</dbReference>
<evidence type="ECO:0000259" key="8">
    <source>
        <dbReference type="Pfam" id="PF00288"/>
    </source>
</evidence>
<evidence type="ECO:0000256" key="3">
    <source>
        <dbReference type="ARBA" id="ARBA00022741"/>
    </source>
</evidence>
<keyword evidence="6" id="KW-0299">Galactose metabolism</keyword>
<evidence type="ECO:0000256" key="7">
    <source>
        <dbReference type="NCBIfam" id="TIGR00131"/>
    </source>
</evidence>
<keyword evidence="6" id="KW-0119">Carbohydrate metabolism</keyword>
<dbReference type="Pfam" id="PF00288">
    <property type="entry name" value="GHMP_kinases_N"/>
    <property type="match status" value="1"/>
</dbReference>
<dbReference type="InterPro" id="IPR013750">
    <property type="entry name" value="GHMP_kinase_C_dom"/>
</dbReference>
<dbReference type="InterPro" id="IPR036554">
    <property type="entry name" value="GHMP_kinase_C_sf"/>
</dbReference>
<evidence type="ECO:0000256" key="4">
    <source>
        <dbReference type="ARBA" id="ARBA00022777"/>
    </source>
</evidence>
<feature type="domain" description="GHMP kinase C-terminal" evidence="9">
    <location>
        <begin position="287"/>
        <end position="367"/>
    </location>
</feature>
<dbReference type="Gene3D" id="3.30.230.10">
    <property type="match status" value="1"/>
</dbReference>
<evidence type="ECO:0000256" key="6">
    <source>
        <dbReference type="ARBA" id="ARBA00023144"/>
    </source>
</evidence>
<dbReference type="NCBIfam" id="TIGR00131">
    <property type="entry name" value="gal_kin"/>
    <property type="match status" value="1"/>
</dbReference>
<dbReference type="Pfam" id="PF10509">
    <property type="entry name" value="GalKase_gal_bdg"/>
    <property type="match status" value="1"/>
</dbReference>
<feature type="domain" description="Galactokinase N-terminal" evidence="10">
    <location>
        <begin position="19"/>
        <end position="66"/>
    </location>
</feature>
<dbReference type="InterPro" id="IPR019741">
    <property type="entry name" value="Galactokinase_CS"/>
</dbReference>
<dbReference type="PROSITE" id="PS00627">
    <property type="entry name" value="GHMP_KINASES_ATP"/>
    <property type="match status" value="1"/>
</dbReference>
<dbReference type="EMBL" id="ARZX01000008">
    <property type="protein sequence ID" value="EWH13795.1"/>
    <property type="molecule type" value="Genomic_DNA"/>
</dbReference>
<keyword evidence="4" id="KW-0418">Kinase</keyword>
<dbReference type="PANTHER" id="PTHR10457">
    <property type="entry name" value="MEVALONATE KINASE/GALACTOKINASE"/>
    <property type="match status" value="1"/>
</dbReference>
<dbReference type="InterPro" id="IPR000705">
    <property type="entry name" value="Galactokinase"/>
</dbReference>
<dbReference type="InterPro" id="IPR006204">
    <property type="entry name" value="GHMP_kinase_N_dom"/>
</dbReference>
<dbReference type="SUPFAM" id="SSF55060">
    <property type="entry name" value="GHMP Kinase, C-terminal domain"/>
    <property type="match status" value="1"/>
</dbReference>
<dbReference type="InterPro" id="IPR019539">
    <property type="entry name" value="GalKase_N"/>
</dbReference>
<comment type="similarity">
    <text evidence="1">Belongs to the GHMP kinase family. GalK subfamily.</text>
</comment>
<dbReference type="InterPro" id="IPR020568">
    <property type="entry name" value="Ribosomal_Su5_D2-typ_SF"/>
</dbReference>